<dbReference type="Proteomes" id="UP000199306">
    <property type="component" value="Unassembled WGS sequence"/>
</dbReference>
<dbReference type="Gene3D" id="3.30.70.100">
    <property type="match status" value="2"/>
</dbReference>
<proteinExistence type="predicted"/>
<keyword evidence="4" id="KW-1185">Reference proteome</keyword>
<dbReference type="AlphaFoldDB" id="A0A1I5NMZ1"/>
<dbReference type="InterPro" id="IPR012577">
    <property type="entry name" value="NIPSNAP"/>
</dbReference>
<dbReference type="EMBL" id="FOXH01000002">
    <property type="protein sequence ID" value="SFP23208.1"/>
    <property type="molecule type" value="Genomic_DNA"/>
</dbReference>
<dbReference type="InterPro" id="IPR011008">
    <property type="entry name" value="Dimeric_a/b-barrel"/>
</dbReference>
<dbReference type="Pfam" id="PF07978">
    <property type="entry name" value="NIPSNAP"/>
    <property type="match status" value="1"/>
</dbReference>
<evidence type="ECO:0000256" key="1">
    <source>
        <dbReference type="SAM" id="SignalP"/>
    </source>
</evidence>
<dbReference type="STRING" id="1079859.SAMN04515674_10233"/>
<feature type="chain" id="PRO_5011459335" evidence="1">
    <location>
        <begin position="25"/>
        <end position="257"/>
    </location>
</feature>
<sequence length="257" mass="29226">MKRRKFIAASSIIGVTAVSPSVKAATLAKTEKEIYEWRTYELKMGASPRLESYLQNALIPCLNRLGVSKVGIFKELSKDEPAKIHVLLVFSSPDSYFKVLAQMKTASEYLKASESYHQTTPDKAIFDRLASSLMLAFDGMPTLTVPANTSRIFELRTYEGFNEDAVRRKIKMFNEAEIDIFNHTKLHIVFFGEVLVGARLPCLTYMLTFKDMEERNANWAQFSADPDWKKISQAPEYANSVSRIQRVFLEPLAFSQI</sequence>
<dbReference type="SUPFAM" id="SSF54909">
    <property type="entry name" value="Dimeric alpha+beta barrel"/>
    <property type="match status" value="2"/>
</dbReference>
<evidence type="ECO:0000313" key="3">
    <source>
        <dbReference type="EMBL" id="SFP23208.1"/>
    </source>
</evidence>
<reference evidence="3 4" key="1">
    <citation type="submission" date="2016-10" db="EMBL/GenBank/DDBJ databases">
        <authorList>
            <person name="de Groot N.N."/>
        </authorList>
    </citation>
    <scope>NUCLEOTIDE SEQUENCE [LARGE SCALE GENOMIC DNA]</scope>
    <source>
        <strain evidence="4">E92,LMG 26720,CCM 7988</strain>
    </source>
</reference>
<dbReference type="RefSeq" id="WP_092012143.1">
    <property type="nucleotide sequence ID" value="NZ_FOXH01000002.1"/>
</dbReference>
<evidence type="ECO:0000313" key="4">
    <source>
        <dbReference type="Proteomes" id="UP000199306"/>
    </source>
</evidence>
<name>A0A1I5NMZ1_9BACT</name>
<protein>
    <submittedName>
        <fullName evidence="3">NIPSNAP protein</fullName>
    </submittedName>
</protein>
<feature type="domain" description="NIPSNAP" evidence="2">
    <location>
        <begin position="153"/>
        <end position="256"/>
    </location>
</feature>
<accession>A0A1I5NMZ1</accession>
<organism evidence="3 4">
    <name type="scientific">Pseudarcicella hirudinis</name>
    <dbReference type="NCBI Taxonomy" id="1079859"/>
    <lineage>
        <taxon>Bacteria</taxon>
        <taxon>Pseudomonadati</taxon>
        <taxon>Bacteroidota</taxon>
        <taxon>Cytophagia</taxon>
        <taxon>Cytophagales</taxon>
        <taxon>Flectobacillaceae</taxon>
        <taxon>Pseudarcicella</taxon>
    </lineage>
</organism>
<gene>
    <name evidence="3" type="ORF">SAMN04515674_10233</name>
</gene>
<keyword evidence="1" id="KW-0732">Signal</keyword>
<feature type="signal peptide" evidence="1">
    <location>
        <begin position="1"/>
        <end position="24"/>
    </location>
</feature>
<evidence type="ECO:0000259" key="2">
    <source>
        <dbReference type="Pfam" id="PF07978"/>
    </source>
</evidence>
<dbReference type="OrthoDB" id="192769at2"/>